<organism evidence="2 3">
    <name type="scientific">Terfezia boudieri ATCC MYA-4762</name>
    <dbReference type="NCBI Taxonomy" id="1051890"/>
    <lineage>
        <taxon>Eukaryota</taxon>
        <taxon>Fungi</taxon>
        <taxon>Dikarya</taxon>
        <taxon>Ascomycota</taxon>
        <taxon>Pezizomycotina</taxon>
        <taxon>Pezizomycetes</taxon>
        <taxon>Pezizales</taxon>
        <taxon>Pezizaceae</taxon>
        <taxon>Terfezia</taxon>
    </lineage>
</organism>
<feature type="region of interest" description="Disordered" evidence="1">
    <location>
        <begin position="342"/>
        <end position="374"/>
    </location>
</feature>
<accession>A0A3N4M2M0</accession>
<dbReference type="AlphaFoldDB" id="A0A3N4M2M0"/>
<evidence type="ECO:0000313" key="2">
    <source>
        <dbReference type="EMBL" id="RPB28129.1"/>
    </source>
</evidence>
<dbReference type="OrthoDB" id="10266561at2759"/>
<gene>
    <name evidence="2" type="ORF">L211DRAFT_846090</name>
</gene>
<dbReference type="InParanoid" id="A0A3N4M2M0"/>
<reference evidence="2 3" key="1">
    <citation type="journal article" date="2018" name="Nat. Ecol. Evol.">
        <title>Pezizomycetes genomes reveal the molecular basis of ectomycorrhizal truffle lifestyle.</title>
        <authorList>
            <person name="Murat C."/>
            <person name="Payen T."/>
            <person name="Noel B."/>
            <person name="Kuo A."/>
            <person name="Morin E."/>
            <person name="Chen J."/>
            <person name="Kohler A."/>
            <person name="Krizsan K."/>
            <person name="Balestrini R."/>
            <person name="Da Silva C."/>
            <person name="Montanini B."/>
            <person name="Hainaut M."/>
            <person name="Levati E."/>
            <person name="Barry K.W."/>
            <person name="Belfiori B."/>
            <person name="Cichocki N."/>
            <person name="Clum A."/>
            <person name="Dockter R.B."/>
            <person name="Fauchery L."/>
            <person name="Guy J."/>
            <person name="Iotti M."/>
            <person name="Le Tacon F."/>
            <person name="Lindquist E.A."/>
            <person name="Lipzen A."/>
            <person name="Malagnac F."/>
            <person name="Mello A."/>
            <person name="Molinier V."/>
            <person name="Miyauchi S."/>
            <person name="Poulain J."/>
            <person name="Riccioni C."/>
            <person name="Rubini A."/>
            <person name="Sitrit Y."/>
            <person name="Splivallo R."/>
            <person name="Traeger S."/>
            <person name="Wang M."/>
            <person name="Zifcakova L."/>
            <person name="Wipf D."/>
            <person name="Zambonelli A."/>
            <person name="Paolocci F."/>
            <person name="Nowrousian M."/>
            <person name="Ottonello S."/>
            <person name="Baldrian P."/>
            <person name="Spatafora J.W."/>
            <person name="Henrissat B."/>
            <person name="Nagy L.G."/>
            <person name="Aury J.M."/>
            <person name="Wincker P."/>
            <person name="Grigoriev I.V."/>
            <person name="Bonfante P."/>
            <person name="Martin F.M."/>
        </authorList>
    </citation>
    <scope>NUCLEOTIDE SEQUENCE [LARGE SCALE GENOMIC DNA]</scope>
    <source>
        <strain evidence="2 3">ATCC MYA-4762</strain>
    </source>
</reference>
<evidence type="ECO:0000256" key="1">
    <source>
        <dbReference type="SAM" id="MobiDB-lite"/>
    </source>
</evidence>
<feature type="compositionally biased region" description="Basic and acidic residues" evidence="1">
    <location>
        <begin position="107"/>
        <end position="119"/>
    </location>
</feature>
<dbReference type="Proteomes" id="UP000267821">
    <property type="component" value="Unassembled WGS sequence"/>
</dbReference>
<name>A0A3N4M2M0_9PEZI</name>
<feature type="region of interest" description="Disordered" evidence="1">
    <location>
        <begin position="197"/>
        <end position="223"/>
    </location>
</feature>
<feature type="compositionally biased region" description="Polar residues" evidence="1">
    <location>
        <begin position="197"/>
        <end position="216"/>
    </location>
</feature>
<dbReference type="EMBL" id="ML121530">
    <property type="protein sequence ID" value="RPB28129.1"/>
    <property type="molecule type" value="Genomic_DNA"/>
</dbReference>
<sequence>MDIPQDINPSTVKLPKRPTWAYNWHLFRAKLAKSGRITTRTALKYCLPSKTFMYSQSLPEPSRNCRCRRGQRHADGSFPIRETTGRGQGIDRACPTVQGSVPASADGARDEFHSDEGNQERNSSVPNDDFARFLAESEERDFIGLLDGHSLNGNLPVPSFASFSPPETHFSNENVVESADDLAIFLAEVARQLSFERQGSPLPNESTTSPTFQSSLVGLPDNKSSRSGVSYTSTLGCQSIPTPLAACSPLQGSQATSLAPCEGSTTFGRDSLDFVNFSSCTCPGLDSDNASSHSQNMETISPQYIASPHPLEAPFLQMRQPRPANAMANLREEYLNVGCLQRRKPRPNRGVGPLPDLTKSLPGRKHPKGNSQAAHLGIPEPIAVSCQYETTVVYHPHEIAQETAQATAQAPRHRTASERAGSMTESLVDVPTSPRSADSRVAPRVDATIGNRGADIANRASPVGALETDVVAGPNAFQAAYDREGRVSHPVPPTSRSYPTAEATTSILPRPTIELLFHSGLRGSLYRLFLPLTKASLTKTEYEEALECIRLRKVMRKAEEDAKKRAKEAELEEKRRK</sequence>
<protein>
    <submittedName>
        <fullName evidence="2">Uncharacterized protein</fullName>
    </submittedName>
</protein>
<feature type="region of interest" description="Disordered" evidence="1">
    <location>
        <begin position="417"/>
        <end position="441"/>
    </location>
</feature>
<proteinExistence type="predicted"/>
<keyword evidence="3" id="KW-1185">Reference proteome</keyword>
<evidence type="ECO:0000313" key="3">
    <source>
        <dbReference type="Proteomes" id="UP000267821"/>
    </source>
</evidence>
<feature type="region of interest" description="Disordered" evidence="1">
    <location>
        <begin position="68"/>
        <end position="127"/>
    </location>
</feature>